<accession>A0A1D2M8T5</accession>
<dbReference type="EMBL" id="LJIJ01002683">
    <property type="protein sequence ID" value="ODM89388.1"/>
    <property type="molecule type" value="Genomic_DNA"/>
</dbReference>
<comment type="function">
    <text evidence="1">The GINS complex plays an essential role in the initiation of DNA replication.</text>
</comment>
<sequence length="332" mass="37111">MSRKDLRTGYHPNYFSIDSILAAQTLVPCMTQTTIPKFGFLVPDCNSEDLPFGTNLQLPIWAARVLCRPLRTFVAVTIPPGFKEAHGKVTEEDPNVVDLNKVNDNFYEAGHLCTALFHSEAGELAEMLPDVLQARVLCLGSATGTTIPNGTPIKAELMDNVEKKLMEDTQKCRTNVDEWLEVFKVPPEVEAQLRRPKPPPVPAPVPVHRQPVQHQHQNQPQQHLQHHQQHQNYPQRQVAHHNPPSQPQRTITHTHSQSQAPGIHSSYGNPYAHLQSGGLPPPYSNINVAPHHLGGDGSQMTHNINTQQHQGHAHQHPGLPHSHYPHHHGHNM</sequence>
<dbReference type="Gene3D" id="1.20.58.2050">
    <property type="match status" value="1"/>
</dbReference>
<dbReference type="InterPro" id="IPR010492">
    <property type="entry name" value="GINS_Psf3"/>
</dbReference>
<keyword evidence="5" id="KW-1185">Reference proteome</keyword>
<dbReference type="InterPro" id="IPR036224">
    <property type="entry name" value="GINS_bundle-like_dom_sf"/>
</dbReference>
<evidence type="ECO:0000313" key="5">
    <source>
        <dbReference type="Proteomes" id="UP000094527"/>
    </source>
</evidence>
<comment type="caution">
    <text evidence="4">The sequence shown here is derived from an EMBL/GenBank/DDBJ whole genome shotgun (WGS) entry which is preliminary data.</text>
</comment>
<dbReference type="PANTHER" id="PTHR22768">
    <property type="entry name" value="DNA REPLICATION COMPLEX GINS PROTEIN PSF3"/>
    <property type="match status" value="1"/>
</dbReference>
<dbReference type="InterPro" id="IPR055221">
    <property type="entry name" value="PSF3_N"/>
</dbReference>
<dbReference type="OrthoDB" id="10251744at2759"/>
<gene>
    <name evidence="4" type="ORF">Ocin01_17295</name>
</gene>
<feature type="compositionally biased region" description="Polar residues" evidence="2">
    <location>
        <begin position="247"/>
        <end position="260"/>
    </location>
</feature>
<comment type="subunit">
    <text evidence="1">Component of the GINS complex.</text>
</comment>
<comment type="similarity">
    <text evidence="1">Belongs to the GINS3/PSF3 family.</text>
</comment>
<evidence type="ECO:0000313" key="4">
    <source>
        <dbReference type="EMBL" id="ODM89388.1"/>
    </source>
</evidence>
<dbReference type="InterPro" id="IPR038437">
    <property type="entry name" value="GINS_Psf3_sf"/>
</dbReference>
<keyword evidence="1" id="KW-0235">DNA replication</keyword>
<evidence type="ECO:0000256" key="2">
    <source>
        <dbReference type="SAM" id="MobiDB-lite"/>
    </source>
</evidence>
<dbReference type="SUPFAM" id="SSF158573">
    <property type="entry name" value="GINS helical bundle-like"/>
    <property type="match status" value="1"/>
</dbReference>
<dbReference type="GO" id="GO:1902975">
    <property type="term" value="P:mitotic DNA replication initiation"/>
    <property type="evidence" value="ECO:0007669"/>
    <property type="project" value="TreeGrafter"/>
</dbReference>
<dbReference type="Pfam" id="PF22466">
    <property type="entry name" value="PSF3_N"/>
    <property type="match status" value="1"/>
</dbReference>
<name>A0A1D2M8T5_ORCCI</name>
<feature type="compositionally biased region" description="Low complexity" evidence="2">
    <location>
        <begin position="206"/>
        <end position="223"/>
    </location>
</feature>
<reference evidence="4 5" key="1">
    <citation type="journal article" date="2016" name="Genome Biol. Evol.">
        <title>Gene Family Evolution Reflects Adaptation to Soil Environmental Stressors in the Genome of the Collembolan Orchesella cincta.</title>
        <authorList>
            <person name="Faddeeva-Vakhrusheva A."/>
            <person name="Derks M.F."/>
            <person name="Anvar S.Y."/>
            <person name="Agamennone V."/>
            <person name="Suring W."/>
            <person name="Smit S."/>
            <person name="van Straalen N.M."/>
            <person name="Roelofs D."/>
        </authorList>
    </citation>
    <scope>NUCLEOTIDE SEQUENCE [LARGE SCALE GENOMIC DNA]</scope>
    <source>
        <tissue evidence="4">Mixed pool</tissue>
    </source>
</reference>
<organism evidence="4 5">
    <name type="scientific">Orchesella cincta</name>
    <name type="common">Springtail</name>
    <name type="synonym">Podura cincta</name>
    <dbReference type="NCBI Taxonomy" id="48709"/>
    <lineage>
        <taxon>Eukaryota</taxon>
        <taxon>Metazoa</taxon>
        <taxon>Ecdysozoa</taxon>
        <taxon>Arthropoda</taxon>
        <taxon>Hexapoda</taxon>
        <taxon>Collembola</taxon>
        <taxon>Entomobryomorpha</taxon>
        <taxon>Entomobryoidea</taxon>
        <taxon>Orchesellidae</taxon>
        <taxon>Orchesellinae</taxon>
        <taxon>Orchesella</taxon>
    </lineage>
</organism>
<dbReference type="PANTHER" id="PTHR22768:SF0">
    <property type="entry name" value="DNA REPLICATION COMPLEX GINS PROTEIN PSF3"/>
    <property type="match status" value="1"/>
</dbReference>
<proteinExistence type="inferred from homology"/>
<keyword evidence="1" id="KW-0539">Nucleus</keyword>
<dbReference type="GO" id="GO:0000811">
    <property type="term" value="C:GINS complex"/>
    <property type="evidence" value="ECO:0007669"/>
    <property type="project" value="UniProtKB-UniRule"/>
</dbReference>
<dbReference type="Proteomes" id="UP000094527">
    <property type="component" value="Unassembled WGS sequence"/>
</dbReference>
<comment type="subcellular location">
    <subcellularLocation>
        <location evidence="1">Nucleus</location>
    </subcellularLocation>
</comment>
<protein>
    <recommendedName>
        <fullName evidence="1">DNA replication complex GINS protein PSF3</fullName>
    </recommendedName>
</protein>
<evidence type="ECO:0000256" key="1">
    <source>
        <dbReference type="RuleBase" id="RU367161"/>
    </source>
</evidence>
<evidence type="ECO:0000259" key="3">
    <source>
        <dbReference type="Pfam" id="PF22466"/>
    </source>
</evidence>
<feature type="compositionally biased region" description="Basic residues" evidence="2">
    <location>
        <begin position="323"/>
        <end position="332"/>
    </location>
</feature>
<feature type="region of interest" description="Disordered" evidence="2">
    <location>
        <begin position="190"/>
        <end position="332"/>
    </location>
</feature>
<dbReference type="AlphaFoldDB" id="A0A1D2M8T5"/>
<dbReference type="CDD" id="cd21693">
    <property type="entry name" value="GINS_B_Psf3"/>
    <property type="match status" value="1"/>
</dbReference>
<dbReference type="SUPFAM" id="SSF160059">
    <property type="entry name" value="PriA/YqbF domain"/>
    <property type="match status" value="1"/>
</dbReference>
<feature type="domain" description="DNA replication complex GINS protein PSF3 N-terminal" evidence="3">
    <location>
        <begin position="15"/>
        <end position="67"/>
    </location>
</feature>
<dbReference type="STRING" id="48709.A0A1D2M8T5"/>